<gene>
    <name evidence="1" type="ORF">A4U43_C07F29990</name>
</gene>
<proteinExistence type="predicted"/>
<keyword evidence="2" id="KW-1185">Reference proteome</keyword>
<dbReference type="AlphaFoldDB" id="A0A5P1EG28"/>
<evidence type="ECO:0000313" key="2">
    <source>
        <dbReference type="Proteomes" id="UP000243459"/>
    </source>
</evidence>
<reference evidence="2" key="1">
    <citation type="journal article" date="2017" name="Nat. Commun.">
        <title>The asparagus genome sheds light on the origin and evolution of a young Y chromosome.</title>
        <authorList>
            <person name="Harkess A."/>
            <person name="Zhou J."/>
            <person name="Xu C."/>
            <person name="Bowers J.E."/>
            <person name="Van der Hulst R."/>
            <person name="Ayyampalayam S."/>
            <person name="Mercati F."/>
            <person name="Riccardi P."/>
            <person name="McKain M.R."/>
            <person name="Kakrana A."/>
            <person name="Tang H."/>
            <person name="Ray J."/>
            <person name="Groenendijk J."/>
            <person name="Arikit S."/>
            <person name="Mathioni S.M."/>
            <person name="Nakano M."/>
            <person name="Shan H."/>
            <person name="Telgmann-Rauber A."/>
            <person name="Kanno A."/>
            <person name="Yue Z."/>
            <person name="Chen H."/>
            <person name="Li W."/>
            <person name="Chen Y."/>
            <person name="Xu X."/>
            <person name="Zhang Y."/>
            <person name="Luo S."/>
            <person name="Chen H."/>
            <person name="Gao J."/>
            <person name="Mao Z."/>
            <person name="Pires J.C."/>
            <person name="Luo M."/>
            <person name="Kudrna D."/>
            <person name="Wing R.A."/>
            <person name="Meyers B.C."/>
            <person name="Yi K."/>
            <person name="Kong H."/>
            <person name="Lavrijsen P."/>
            <person name="Sunseri F."/>
            <person name="Falavigna A."/>
            <person name="Ye Y."/>
            <person name="Leebens-Mack J.H."/>
            <person name="Chen G."/>
        </authorList>
    </citation>
    <scope>NUCLEOTIDE SEQUENCE [LARGE SCALE GENOMIC DNA]</scope>
    <source>
        <strain evidence="2">cv. DH0086</strain>
    </source>
</reference>
<organism evidence="1 2">
    <name type="scientific">Asparagus officinalis</name>
    <name type="common">Garden asparagus</name>
    <dbReference type="NCBI Taxonomy" id="4686"/>
    <lineage>
        <taxon>Eukaryota</taxon>
        <taxon>Viridiplantae</taxon>
        <taxon>Streptophyta</taxon>
        <taxon>Embryophyta</taxon>
        <taxon>Tracheophyta</taxon>
        <taxon>Spermatophyta</taxon>
        <taxon>Magnoliopsida</taxon>
        <taxon>Liliopsida</taxon>
        <taxon>Asparagales</taxon>
        <taxon>Asparagaceae</taxon>
        <taxon>Asparagoideae</taxon>
        <taxon>Asparagus</taxon>
    </lineage>
</organism>
<sequence>MLPNKTVIDKIVEGYAIATPVSFQDGAQEPKTEIDKIHVDATVDEDTVGNDIGRNASDPVHLLDKDVITVGFRL</sequence>
<name>A0A5P1EG28_ASPOF</name>
<evidence type="ECO:0000313" key="1">
    <source>
        <dbReference type="EMBL" id="ONK64794.1"/>
    </source>
</evidence>
<dbReference type="EMBL" id="CM007387">
    <property type="protein sequence ID" value="ONK64794.1"/>
    <property type="molecule type" value="Genomic_DNA"/>
</dbReference>
<accession>A0A5P1EG28</accession>
<dbReference type="Proteomes" id="UP000243459">
    <property type="component" value="Chromosome 7"/>
</dbReference>
<dbReference type="Gramene" id="ONK64794">
    <property type="protein sequence ID" value="ONK64794"/>
    <property type="gene ID" value="A4U43_C07F29990"/>
</dbReference>
<protein>
    <submittedName>
        <fullName evidence="1">Uncharacterized protein</fullName>
    </submittedName>
</protein>